<sequence>MNIFNPTQFPCSKSYFTPATQPLELQNLAAGRSTFPAAAKDRADKPQPSSVHPCSILLQPLTEYKLNGAFRLYFVLLHHLTLPLSLYIKLEAATRNLDNILHSALDSRSSTRTIFHSTLDSRSSTRTILHSALDSGAPFDFSPSFYKFYTAHNQIFALDYQNIYRNVIRQRLQVKERVSTSNGQGPSWAELGPNLSFVVNSSSLIYNNSAEFSQAGEYSKSSTNEPSNAGNTGNEEPNGKSSWKVSVAGMSAGFLSSIATCPLDVVKTRMQYQAVIKNKGMVPYTGTLDTFRRIVHEESFFALYRGLKPMLLGYLPTWAIYFTTYEWMKSFFSRTQVLNSEAGGLILSALVAGASTATATNPIWVLKSRFMTQNDYTDYKYSNIRDALKTIFRDEGIKGFYKGLGISLVGVFHVAVQFPLYEKLKTVDLTRLVVSTPTRKEGHIEDSDGRVRSNQEECSTRKSNLVNVALASAASKMIASSITYPHEVIRTRLQNQVKPPFKYSGIVDAAIQIWRDEGFRGFYSGISANLIRTVPSSMITLLAFEAVLKLL</sequence>
<dbReference type="PANTHER" id="PTHR45829:SF1">
    <property type="entry name" value="CARRIER PROTEIN, PUTATIVE (AFU_ORTHOLOGUE AFUA_4G06780)-RELATED"/>
    <property type="match status" value="1"/>
</dbReference>
<protein>
    <recommendedName>
        <fullName evidence="14">Mitochondrial carrier</fullName>
    </recommendedName>
</protein>
<evidence type="ECO:0000313" key="12">
    <source>
        <dbReference type="EMBL" id="PVU89176.1"/>
    </source>
</evidence>
<feature type="repeat" description="Solcar" evidence="9">
    <location>
        <begin position="340"/>
        <end position="427"/>
    </location>
</feature>
<name>A0A2T9YA21_9FUNG</name>
<dbReference type="AlphaFoldDB" id="A0A2T9YA21"/>
<evidence type="ECO:0000256" key="4">
    <source>
        <dbReference type="ARBA" id="ARBA00022737"/>
    </source>
</evidence>
<dbReference type="Pfam" id="PF00153">
    <property type="entry name" value="Mito_carr"/>
    <property type="match status" value="3"/>
</dbReference>
<dbReference type="Gene3D" id="1.50.40.10">
    <property type="entry name" value="Mitochondrial carrier domain"/>
    <property type="match status" value="2"/>
</dbReference>
<dbReference type="SUPFAM" id="SSF103506">
    <property type="entry name" value="Mitochondrial carrier"/>
    <property type="match status" value="1"/>
</dbReference>
<dbReference type="GO" id="GO:0015218">
    <property type="term" value="F:pyrimidine nucleotide transmembrane transporter activity"/>
    <property type="evidence" value="ECO:0007669"/>
    <property type="project" value="InterPro"/>
</dbReference>
<evidence type="ECO:0000313" key="13">
    <source>
        <dbReference type="Proteomes" id="UP000245383"/>
    </source>
</evidence>
<dbReference type="FunFam" id="1.50.40.10:FF:000075">
    <property type="entry name" value="Nicotinamide adenine dinucleotide transporter 2, mitochondrial"/>
    <property type="match status" value="1"/>
</dbReference>
<keyword evidence="7" id="KW-0496">Mitochondrion</keyword>
<evidence type="ECO:0000256" key="3">
    <source>
        <dbReference type="ARBA" id="ARBA00022692"/>
    </source>
</evidence>
<evidence type="ECO:0008006" key="14">
    <source>
        <dbReference type="Google" id="ProtNLM"/>
    </source>
</evidence>
<feature type="region of interest" description="Disordered" evidence="11">
    <location>
        <begin position="217"/>
        <end position="240"/>
    </location>
</feature>
<comment type="subcellular location">
    <subcellularLocation>
        <location evidence="1">Mitochondrion inner membrane</location>
        <topology evidence="1">Multi-pass membrane protein</topology>
    </subcellularLocation>
</comment>
<gene>
    <name evidence="12" type="ORF">BB561_005503</name>
</gene>
<dbReference type="GO" id="GO:1990519">
    <property type="term" value="P:pyrimidine nucleotide import into mitochondrion"/>
    <property type="evidence" value="ECO:0007669"/>
    <property type="project" value="TreeGrafter"/>
</dbReference>
<keyword evidence="5" id="KW-0999">Mitochondrion inner membrane</keyword>
<evidence type="ECO:0000256" key="5">
    <source>
        <dbReference type="ARBA" id="ARBA00022792"/>
    </source>
</evidence>
<keyword evidence="8 9" id="KW-0472">Membrane</keyword>
<dbReference type="PROSITE" id="PS50920">
    <property type="entry name" value="SOLCAR"/>
    <property type="match status" value="3"/>
</dbReference>
<proteinExistence type="inferred from homology"/>
<evidence type="ECO:0000256" key="6">
    <source>
        <dbReference type="ARBA" id="ARBA00022989"/>
    </source>
</evidence>
<dbReference type="OrthoDB" id="10266426at2759"/>
<keyword evidence="13" id="KW-1185">Reference proteome</keyword>
<keyword evidence="3 9" id="KW-0812">Transmembrane</keyword>
<evidence type="ECO:0000256" key="8">
    <source>
        <dbReference type="ARBA" id="ARBA00023136"/>
    </source>
</evidence>
<evidence type="ECO:0000256" key="7">
    <source>
        <dbReference type="ARBA" id="ARBA00023128"/>
    </source>
</evidence>
<dbReference type="InterPro" id="IPR018108">
    <property type="entry name" value="MCP_transmembrane"/>
</dbReference>
<evidence type="ECO:0000256" key="11">
    <source>
        <dbReference type="SAM" id="MobiDB-lite"/>
    </source>
</evidence>
<feature type="compositionally biased region" description="Polar residues" evidence="11">
    <location>
        <begin position="219"/>
        <end position="240"/>
    </location>
</feature>
<organism evidence="12 13">
    <name type="scientific">Smittium simulii</name>
    <dbReference type="NCBI Taxonomy" id="133385"/>
    <lineage>
        <taxon>Eukaryota</taxon>
        <taxon>Fungi</taxon>
        <taxon>Fungi incertae sedis</taxon>
        <taxon>Zoopagomycota</taxon>
        <taxon>Kickxellomycotina</taxon>
        <taxon>Harpellomycetes</taxon>
        <taxon>Harpellales</taxon>
        <taxon>Legeriomycetaceae</taxon>
        <taxon>Smittium</taxon>
    </lineage>
</organism>
<evidence type="ECO:0000256" key="1">
    <source>
        <dbReference type="ARBA" id="ARBA00004448"/>
    </source>
</evidence>
<feature type="repeat" description="Solcar" evidence="9">
    <location>
        <begin position="240"/>
        <end position="331"/>
    </location>
</feature>
<reference evidence="12 13" key="1">
    <citation type="journal article" date="2018" name="MBio">
        <title>Comparative Genomics Reveals the Core Gene Toolbox for the Fungus-Insect Symbiosis.</title>
        <authorList>
            <person name="Wang Y."/>
            <person name="Stata M."/>
            <person name="Wang W."/>
            <person name="Stajich J.E."/>
            <person name="White M.M."/>
            <person name="Moncalvo J.M."/>
        </authorList>
    </citation>
    <scope>NUCLEOTIDE SEQUENCE [LARGE SCALE GENOMIC DNA]</scope>
    <source>
        <strain evidence="12 13">SWE-8-4</strain>
    </source>
</reference>
<dbReference type="InterPro" id="IPR023395">
    <property type="entry name" value="MCP_dom_sf"/>
</dbReference>
<evidence type="ECO:0000256" key="10">
    <source>
        <dbReference type="RuleBase" id="RU000488"/>
    </source>
</evidence>
<dbReference type="PANTHER" id="PTHR45829">
    <property type="entry name" value="MITOCHONDRIAL CARRIER PROTEIN RIM2"/>
    <property type="match status" value="1"/>
</dbReference>
<keyword evidence="4" id="KW-0677">Repeat</keyword>
<dbReference type="EMBL" id="MBFR01000334">
    <property type="protein sequence ID" value="PVU89176.1"/>
    <property type="molecule type" value="Genomic_DNA"/>
</dbReference>
<comment type="caution">
    <text evidence="12">The sequence shown here is derived from an EMBL/GenBank/DDBJ whole genome shotgun (WGS) entry which is preliminary data.</text>
</comment>
<comment type="similarity">
    <text evidence="10">Belongs to the mitochondrial carrier (TC 2.A.29) family.</text>
</comment>
<dbReference type="GO" id="GO:0005743">
    <property type="term" value="C:mitochondrial inner membrane"/>
    <property type="evidence" value="ECO:0007669"/>
    <property type="project" value="UniProtKB-SubCell"/>
</dbReference>
<keyword evidence="2 10" id="KW-0813">Transport</keyword>
<feature type="repeat" description="Solcar" evidence="9">
    <location>
        <begin position="463"/>
        <end position="550"/>
    </location>
</feature>
<dbReference type="InterPro" id="IPR049562">
    <property type="entry name" value="SLC25A33/36-like"/>
</dbReference>
<keyword evidence="6" id="KW-1133">Transmembrane helix</keyword>
<evidence type="ECO:0000256" key="9">
    <source>
        <dbReference type="PROSITE-ProRule" id="PRU00282"/>
    </source>
</evidence>
<evidence type="ECO:0000256" key="2">
    <source>
        <dbReference type="ARBA" id="ARBA00022448"/>
    </source>
</evidence>
<dbReference type="Proteomes" id="UP000245383">
    <property type="component" value="Unassembled WGS sequence"/>
</dbReference>
<accession>A0A2T9YA21</accession>